<feature type="compositionally biased region" description="Basic residues" evidence="1">
    <location>
        <begin position="70"/>
        <end position="80"/>
    </location>
</feature>
<organism evidence="2 3">
    <name type="scientific">Caerostris darwini</name>
    <dbReference type="NCBI Taxonomy" id="1538125"/>
    <lineage>
        <taxon>Eukaryota</taxon>
        <taxon>Metazoa</taxon>
        <taxon>Ecdysozoa</taxon>
        <taxon>Arthropoda</taxon>
        <taxon>Chelicerata</taxon>
        <taxon>Arachnida</taxon>
        <taxon>Araneae</taxon>
        <taxon>Araneomorphae</taxon>
        <taxon>Entelegynae</taxon>
        <taxon>Araneoidea</taxon>
        <taxon>Araneidae</taxon>
        <taxon>Caerostris</taxon>
    </lineage>
</organism>
<protein>
    <recommendedName>
        <fullName evidence="4">Ycf2</fullName>
    </recommendedName>
</protein>
<proteinExistence type="predicted"/>
<feature type="region of interest" description="Disordered" evidence="1">
    <location>
        <begin position="65"/>
        <end position="88"/>
    </location>
</feature>
<evidence type="ECO:0000313" key="2">
    <source>
        <dbReference type="EMBL" id="GIY60650.1"/>
    </source>
</evidence>
<dbReference type="EMBL" id="BPLQ01011831">
    <property type="protein sequence ID" value="GIY60650.1"/>
    <property type="molecule type" value="Genomic_DNA"/>
</dbReference>
<evidence type="ECO:0008006" key="4">
    <source>
        <dbReference type="Google" id="ProtNLM"/>
    </source>
</evidence>
<dbReference type="AlphaFoldDB" id="A0AAV4USJ7"/>
<reference evidence="2 3" key="1">
    <citation type="submission" date="2021-06" db="EMBL/GenBank/DDBJ databases">
        <title>Caerostris darwini draft genome.</title>
        <authorList>
            <person name="Kono N."/>
            <person name="Arakawa K."/>
        </authorList>
    </citation>
    <scope>NUCLEOTIDE SEQUENCE [LARGE SCALE GENOMIC DNA]</scope>
</reference>
<name>A0AAV4USJ7_9ARAC</name>
<keyword evidence="3" id="KW-1185">Reference proteome</keyword>
<accession>A0AAV4USJ7</accession>
<comment type="caution">
    <text evidence="2">The sequence shown here is derived from an EMBL/GenBank/DDBJ whole genome shotgun (WGS) entry which is preliminary data.</text>
</comment>
<gene>
    <name evidence="2" type="ORF">CDAR_296131</name>
</gene>
<dbReference type="Proteomes" id="UP001054837">
    <property type="component" value="Unassembled WGS sequence"/>
</dbReference>
<evidence type="ECO:0000256" key="1">
    <source>
        <dbReference type="SAM" id="MobiDB-lite"/>
    </source>
</evidence>
<sequence>MLYLLKRKAMLHPLQMTILSMFENFSLLSHKHPEESCVDDEASIHSKKTFHSDFPSRFRYLCSERETRERRKKGKKRKRPSVGIGEFS</sequence>
<evidence type="ECO:0000313" key="3">
    <source>
        <dbReference type="Proteomes" id="UP001054837"/>
    </source>
</evidence>